<sequence length="259" mass="29309">MYSYHRVLALFGRSVKDKTLECDCDIHPWEIQINGKQWSGKIRLVGFVDVFFLFAYSANASFEKGIIVYKDRFDLKSLVARMDESHHRPPPPTADQEEVPVDSVENKRSDHLPDATNQPSDDQSPSAASEGEAPTQGSNPRLTFKNESRYEVDSWGHEIELQYEYLTKDIQKYCITINKPYHRALRRAIKRGIKEHTTTELLEDLVRCGFITQGELVGKAFSKYIAGGVMEDTMSKYFSGMTGGDHRPGKVDLSNGPGL</sequence>
<dbReference type="Proteomes" id="UP000248340">
    <property type="component" value="Unassembled WGS sequence"/>
</dbReference>
<dbReference type="RefSeq" id="XP_025491478.1">
    <property type="nucleotide sequence ID" value="XM_025635270.1"/>
</dbReference>
<reference evidence="2 3" key="1">
    <citation type="submission" date="2016-12" db="EMBL/GenBank/DDBJ databases">
        <title>The genomes of Aspergillus section Nigri reveals drivers in fungal speciation.</title>
        <authorList>
            <consortium name="DOE Joint Genome Institute"/>
            <person name="Vesth T.C."/>
            <person name="Nybo J."/>
            <person name="Theobald S."/>
            <person name="Brandl J."/>
            <person name="Frisvad J.C."/>
            <person name="Nielsen K.F."/>
            <person name="Lyhne E.K."/>
            <person name="Kogle M.E."/>
            <person name="Kuo A."/>
            <person name="Riley R."/>
            <person name="Clum A."/>
            <person name="Nolan M."/>
            <person name="Lipzen A."/>
            <person name="Salamov A."/>
            <person name="Henrissat B."/>
            <person name="Wiebenga A."/>
            <person name="De Vries R.P."/>
            <person name="Grigoriev I.V."/>
            <person name="Mortensen U.H."/>
            <person name="Andersen M.R."/>
            <person name="Baker S.E."/>
        </authorList>
    </citation>
    <scope>NUCLEOTIDE SEQUENCE [LARGE SCALE GENOMIC DNA]</scope>
    <source>
        <strain evidence="2 3">CBS 121591</strain>
    </source>
</reference>
<accession>A0A319D026</accession>
<dbReference type="AlphaFoldDB" id="A0A319D026"/>
<dbReference type="VEuPathDB" id="FungiDB:BO82DRAFT_354732"/>
<feature type="compositionally biased region" description="Basic and acidic residues" evidence="1">
    <location>
        <begin position="104"/>
        <end position="113"/>
    </location>
</feature>
<proteinExistence type="predicted"/>
<feature type="compositionally biased region" description="Polar residues" evidence="1">
    <location>
        <begin position="115"/>
        <end position="127"/>
    </location>
</feature>
<feature type="region of interest" description="Disordered" evidence="1">
    <location>
        <begin position="83"/>
        <end position="144"/>
    </location>
</feature>
<keyword evidence="3" id="KW-1185">Reference proteome</keyword>
<organism evidence="2 3">
    <name type="scientific">Aspergillus uvarum CBS 121591</name>
    <dbReference type="NCBI Taxonomy" id="1448315"/>
    <lineage>
        <taxon>Eukaryota</taxon>
        <taxon>Fungi</taxon>
        <taxon>Dikarya</taxon>
        <taxon>Ascomycota</taxon>
        <taxon>Pezizomycotina</taxon>
        <taxon>Eurotiomycetes</taxon>
        <taxon>Eurotiomycetidae</taxon>
        <taxon>Eurotiales</taxon>
        <taxon>Aspergillaceae</taxon>
        <taxon>Aspergillus</taxon>
        <taxon>Aspergillus subgen. Circumdati</taxon>
    </lineage>
</organism>
<dbReference type="EMBL" id="KZ821703">
    <property type="protein sequence ID" value="PYH81278.1"/>
    <property type="molecule type" value="Genomic_DNA"/>
</dbReference>
<dbReference type="OrthoDB" id="5227693at2759"/>
<evidence type="ECO:0000256" key="1">
    <source>
        <dbReference type="SAM" id="MobiDB-lite"/>
    </source>
</evidence>
<evidence type="ECO:0000313" key="3">
    <source>
        <dbReference type="Proteomes" id="UP000248340"/>
    </source>
</evidence>
<evidence type="ECO:0000313" key="2">
    <source>
        <dbReference type="EMBL" id="PYH81278.1"/>
    </source>
</evidence>
<protein>
    <submittedName>
        <fullName evidence="2">Uncharacterized protein</fullName>
    </submittedName>
</protein>
<name>A0A319D026_9EURO</name>
<gene>
    <name evidence="2" type="ORF">BO82DRAFT_354732</name>
</gene>
<dbReference type="GeneID" id="37138011"/>